<keyword evidence="3" id="KW-0547">Nucleotide-binding</keyword>
<evidence type="ECO:0000259" key="5">
    <source>
        <dbReference type="PROSITE" id="PS50893"/>
    </source>
</evidence>
<organism evidence="6 7">
    <name type="scientific">Rohdeia mirabilis</name>
    <dbReference type="NCBI Taxonomy" id="2528008"/>
    <lineage>
        <taxon>Bacteria</taxon>
        <taxon>Pseudomonadati</taxon>
        <taxon>Planctomycetota</taxon>
        <taxon>Planctomycetia</taxon>
        <taxon>Planctomycetia incertae sedis</taxon>
        <taxon>Rohdeia</taxon>
    </lineage>
</organism>
<dbReference type="AlphaFoldDB" id="A0A518D2H4"/>
<dbReference type="SMART" id="SM00382">
    <property type="entry name" value="AAA"/>
    <property type="match status" value="1"/>
</dbReference>
<dbReference type="GO" id="GO:0016887">
    <property type="term" value="F:ATP hydrolysis activity"/>
    <property type="evidence" value="ECO:0007669"/>
    <property type="project" value="InterPro"/>
</dbReference>
<dbReference type="SUPFAM" id="SSF52540">
    <property type="entry name" value="P-loop containing nucleoside triphosphate hydrolases"/>
    <property type="match status" value="1"/>
</dbReference>
<dbReference type="PANTHER" id="PTHR43335:SF4">
    <property type="entry name" value="ABC TRANSPORTER, ATP-BINDING PROTEIN"/>
    <property type="match status" value="1"/>
</dbReference>
<evidence type="ECO:0000256" key="1">
    <source>
        <dbReference type="ARBA" id="ARBA00005417"/>
    </source>
</evidence>
<dbReference type="EMBL" id="CP036290">
    <property type="protein sequence ID" value="QDU85674.1"/>
    <property type="molecule type" value="Genomic_DNA"/>
</dbReference>
<evidence type="ECO:0000256" key="2">
    <source>
        <dbReference type="ARBA" id="ARBA00022448"/>
    </source>
</evidence>
<name>A0A518D2H4_9BACT</name>
<dbReference type="InterPro" id="IPR027417">
    <property type="entry name" value="P-loop_NTPase"/>
</dbReference>
<dbReference type="EC" id="3.6.3.-" evidence="6"/>
<dbReference type="Gene3D" id="3.40.50.300">
    <property type="entry name" value="P-loop containing nucleotide triphosphate hydrolases"/>
    <property type="match status" value="1"/>
</dbReference>
<keyword evidence="4 6" id="KW-0067">ATP-binding</keyword>
<dbReference type="PANTHER" id="PTHR43335">
    <property type="entry name" value="ABC TRANSPORTER, ATP-BINDING PROTEIN"/>
    <property type="match status" value="1"/>
</dbReference>
<gene>
    <name evidence="6" type="primary">yxlF_8</name>
    <name evidence="6" type="ORF">Pla163_28070</name>
</gene>
<keyword evidence="7" id="KW-1185">Reference proteome</keyword>
<evidence type="ECO:0000313" key="7">
    <source>
        <dbReference type="Proteomes" id="UP000319342"/>
    </source>
</evidence>
<dbReference type="Pfam" id="PF00005">
    <property type="entry name" value="ABC_tran"/>
    <property type="match status" value="1"/>
</dbReference>
<evidence type="ECO:0000313" key="6">
    <source>
        <dbReference type="EMBL" id="QDU85674.1"/>
    </source>
</evidence>
<dbReference type="InterPro" id="IPR003593">
    <property type="entry name" value="AAA+_ATPase"/>
</dbReference>
<keyword evidence="6" id="KW-0378">Hydrolase</keyword>
<dbReference type="Proteomes" id="UP000319342">
    <property type="component" value="Chromosome"/>
</dbReference>
<feature type="domain" description="ABC transporter" evidence="5">
    <location>
        <begin position="2"/>
        <end position="231"/>
    </location>
</feature>
<dbReference type="CDD" id="cd03230">
    <property type="entry name" value="ABC_DR_subfamily_A"/>
    <property type="match status" value="1"/>
</dbReference>
<dbReference type="OrthoDB" id="9795548at2"/>
<protein>
    <submittedName>
        <fullName evidence="6">Putative ABC transporter ATP-binding protein YxlF</fullName>
        <ecNumber evidence="6">3.6.3.-</ecNumber>
    </submittedName>
</protein>
<comment type="similarity">
    <text evidence="1">Belongs to the ABC transporter superfamily.</text>
</comment>
<proteinExistence type="inferred from homology"/>
<dbReference type="GO" id="GO:0005524">
    <property type="term" value="F:ATP binding"/>
    <property type="evidence" value="ECO:0007669"/>
    <property type="project" value="UniProtKB-KW"/>
</dbReference>
<evidence type="ECO:0000256" key="4">
    <source>
        <dbReference type="ARBA" id="ARBA00022840"/>
    </source>
</evidence>
<evidence type="ECO:0000256" key="3">
    <source>
        <dbReference type="ARBA" id="ARBA00022741"/>
    </source>
</evidence>
<dbReference type="InterPro" id="IPR003439">
    <property type="entry name" value="ABC_transporter-like_ATP-bd"/>
</dbReference>
<dbReference type="PROSITE" id="PS50893">
    <property type="entry name" value="ABC_TRANSPORTER_2"/>
    <property type="match status" value="1"/>
</dbReference>
<accession>A0A518D2H4</accession>
<sequence length="248" mass="27335">MIEVEDFTKRYGRDLAVERFSARIAPGEIVGFLGPNGAGKSTLLKSIATWAEPTSGTIRVAGHDTRTDPLAVRRVLGYLPEHNPLYEGMNVDAFLRFVGRARRIRGARLEERMAWVTNACTLGDVLHKRVNQCSKGFRQRIGLAAALLHDPRAILLDEPTHGLDPVQVAAFRDFLFELRDGRAILFSSHVLAEVEAICDRVLVIHRGRLVRDAAIATLQDEASAAGTTLEALVLELVRDRPAASEVHS</sequence>
<keyword evidence="2" id="KW-0813">Transport</keyword>
<dbReference type="RefSeq" id="WP_145189459.1">
    <property type="nucleotide sequence ID" value="NZ_CP036290.1"/>
</dbReference>
<reference evidence="6 7" key="1">
    <citation type="submission" date="2019-02" db="EMBL/GenBank/DDBJ databases">
        <title>Deep-cultivation of Planctomycetes and their phenomic and genomic characterization uncovers novel biology.</title>
        <authorList>
            <person name="Wiegand S."/>
            <person name="Jogler M."/>
            <person name="Boedeker C."/>
            <person name="Pinto D."/>
            <person name="Vollmers J."/>
            <person name="Rivas-Marin E."/>
            <person name="Kohn T."/>
            <person name="Peeters S.H."/>
            <person name="Heuer A."/>
            <person name="Rast P."/>
            <person name="Oberbeckmann S."/>
            <person name="Bunk B."/>
            <person name="Jeske O."/>
            <person name="Meyerdierks A."/>
            <person name="Storesund J.E."/>
            <person name="Kallscheuer N."/>
            <person name="Luecker S."/>
            <person name="Lage O.M."/>
            <person name="Pohl T."/>
            <person name="Merkel B.J."/>
            <person name="Hornburger P."/>
            <person name="Mueller R.-W."/>
            <person name="Bruemmer F."/>
            <person name="Labrenz M."/>
            <person name="Spormann A.M."/>
            <person name="Op den Camp H."/>
            <person name="Overmann J."/>
            <person name="Amann R."/>
            <person name="Jetten M.S.M."/>
            <person name="Mascher T."/>
            <person name="Medema M.H."/>
            <person name="Devos D.P."/>
            <person name="Kaster A.-K."/>
            <person name="Ovreas L."/>
            <person name="Rohde M."/>
            <person name="Galperin M.Y."/>
            <person name="Jogler C."/>
        </authorList>
    </citation>
    <scope>NUCLEOTIDE SEQUENCE [LARGE SCALE GENOMIC DNA]</scope>
    <source>
        <strain evidence="6 7">Pla163</strain>
    </source>
</reference>